<proteinExistence type="inferred from homology"/>
<evidence type="ECO:0000256" key="1">
    <source>
        <dbReference type="ARBA" id="ARBA00008834"/>
    </source>
</evidence>
<dbReference type="InterPro" id="IPR006626">
    <property type="entry name" value="PbH1"/>
</dbReference>
<dbReference type="PANTHER" id="PTHR31339">
    <property type="entry name" value="PECTIN LYASE-RELATED"/>
    <property type="match status" value="1"/>
</dbReference>
<dbReference type="SUPFAM" id="SSF51126">
    <property type="entry name" value="Pectin lyase-like"/>
    <property type="match status" value="1"/>
</dbReference>
<dbReference type="Gene3D" id="2.160.20.10">
    <property type="entry name" value="Single-stranded right-handed beta-helix, Pectin lyase-like"/>
    <property type="match status" value="1"/>
</dbReference>
<evidence type="ECO:0000256" key="3">
    <source>
        <dbReference type="ARBA" id="ARBA00023295"/>
    </source>
</evidence>
<name>A0ABS3YZ49_9BACT</name>
<gene>
    <name evidence="5" type="ORF">J7I42_23095</name>
</gene>
<organism evidence="5 6">
    <name type="scientific">Niastella soli</name>
    <dbReference type="NCBI Taxonomy" id="2821487"/>
    <lineage>
        <taxon>Bacteria</taxon>
        <taxon>Pseudomonadati</taxon>
        <taxon>Bacteroidota</taxon>
        <taxon>Chitinophagia</taxon>
        <taxon>Chitinophagales</taxon>
        <taxon>Chitinophagaceae</taxon>
        <taxon>Niastella</taxon>
    </lineage>
</organism>
<protein>
    <submittedName>
        <fullName evidence="5">Glycoside hydrolase family 28 protein</fullName>
    </submittedName>
</protein>
<dbReference type="InterPro" id="IPR011050">
    <property type="entry name" value="Pectin_lyase_fold/virulence"/>
</dbReference>
<keyword evidence="2 4" id="KW-0378">Hydrolase</keyword>
<dbReference type="Pfam" id="PF00295">
    <property type="entry name" value="Glyco_hydro_28"/>
    <property type="match status" value="1"/>
</dbReference>
<dbReference type="InterPro" id="IPR000743">
    <property type="entry name" value="Glyco_hydro_28"/>
</dbReference>
<comment type="caution">
    <text evidence="5">The sequence shown here is derived from an EMBL/GenBank/DDBJ whole genome shotgun (WGS) entry which is preliminary data.</text>
</comment>
<keyword evidence="3 4" id="KW-0326">Glycosidase</keyword>
<dbReference type="RefSeq" id="WP_209141247.1">
    <property type="nucleotide sequence ID" value="NZ_JAGHKO010000005.1"/>
</dbReference>
<dbReference type="Proteomes" id="UP000677244">
    <property type="component" value="Unassembled WGS sequence"/>
</dbReference>
<sequence length="455" mass="50958">MKRLRFASLLLICSAFLSFDKGNGGVPVNEIKVKAPFGTVSIKVPDFSKCIRIDIKEMGAVPGDKERTSQAIAAAIDKASAAGGGVVVIPEGEWLTKTIHFKSNVNLHLNKGAVLLFSEDPADYLPAVYSSWEGMECYNYSPLIYAWQCKNIAITGEGELKAKMEVWEKWFARPQPHMESLKRLYNLAWNRTPVEQRQMVNDTAHLRPQFIQFNRSENILLEGVTITNSPFWTIHLYLAKNVVIRKVNVYAHGHNNDGVDPEMSQNVLIENCTFDQGDDAIAIKSGRNPEGWVLKTPSKNIVIRNLTVKNGHQLVAVGSELSGGIENVFIDSCKVVEGAKLNHLLFIKTNERMGGFVNNIYATNITSGKIDLGVLGIETDVLYQWRTLVPTYEKRLTPIKNIFLENIHSGDVKFETRILGQKELPIQNISLKKITTGTIQEKKHIHENVKGFSEQ</sequence>
<evidence type="ECO:0000256" key="4">
    <source>
        <dbReference type="RuleBase" id="RU361169"/>
    </source>
</evidence>
<reference evidence="5 6" key="1">
    <citation type="submission" date="2021-03" db="EMBL/GenBank/DDBJ databases">
        <title>Assistant Professor.</title>
        <authorList>
            <person name="Huq M.A."/>
        </authorList>
    </citation>
    <scope>NUCLEOTIDE SEQUENCE [LARGE SCALE GENOMIC DNA]</scope>
    <source>
        <strain evidence="5 6">MAH-29</strain>
    </source>
</reference>
<dbReference type="GO" id="GO:0016787">
    <property type="term" value="F:hydrolase activity"/>
    <property type="evidence" value="ECO:0007669"/>
    <property type="project" value="UniProtKB-KW"/>
</dbReference>
<dbReference type="InterPro" id="IPR051801">
    <property type="entry name" value="GH28_Enzymes"/>
</dbReference>
<accession>A0ABS3YZ49</accession>
<dbReference type="PANTHER" id="PTHR31339:SF9">
    <property type="entry name" value="PLASMIN AND FIBRONECTIN-BINDING PROTEIN A"/>
    <property type="match status" value="1"/>
</dbReference>
<keyword evidence="6" id="KW-1185">Reference proteome</keyword>
<dbReference type="EMBL" id="JAGHKO010000005">
    <property type="protein sequence ID" value="MBO9203196.1"/>
    <property type="molecule type" value="Genomic_DNA"/>
</dbReference>
<comment type="similarity">
    <text evidence="1 4">Belongs to the glycosyl hydrolase 28 family.</text>
</comment>
<dbReference type="InterPro" id="IPR012334">
    <property type="entry name" value="Pectin_lyas_fold"/>
</dbReference>
<evidence type="ECO:0000256" key="2">
    <source>
        <dbReference type="ARBA" id="ARBA00022801"/>
    </source>
</evidence>
<evidence type="ECO:0000313" key="5">
    <source>
        <dbReference type="EMBL" id="MBO9203196.1"/>
    </source>
</evidence>
<dbReference type="SMART" id="SM00710">
    <property type="entry name" value="PbH1"/>
    <property type="match status" value="4"/>
</dbReference>
<evidence type="ECO:0000313" key="6">
    <source>
        <dbReference type="Proteomes" id="UP000677244"/>
    </source>
</evidence>